<comment type="caution">
    <text evidence="2">The sequence shown here is derived from an EMBL/GenBank/DDBJ whole genome shotgun (WGS) entry which is preliminary data.</text>
</comment>
<sequence>MEEAAKSRRYTPLRLYRRRHKEHLREQWKNLKLVVDWTVWLYLLIPGVLYLIGWYVSLWSKSLPLWASNTPLTLLTLIIEIVMLTGGVLLFVEEADVLFLKSQKRWMQTLMLQGMYRACTLHIGKMLIVTALTAPLWYRVYGMSVAEILLLSIWFGTVASLQVIALHMIKVRYNGWRRGIRIIPLAVAMGIIFITVTSSIHAQMGSLFIALVCTILLIILLGRIRLQMQGTFEGDVREDLRARVKLTAILISQAVNKPKAPRTKTMIFRKPRKLLRHRSIANRTAEIAYKAFFRESSTLKLYFQMGTLSIAAVALPPFPVNVIVCGLLIIMLTVMFYRSWDHFATSDYVQLVSYDSDALHRAGLMMVRMLFVPLGILMGLALGLTWLGWMASILTAVGVVASGLFVLSVAGWIRLTRSN</sequence>
<protein>
    <submittedName>
        <fullName evidence="2">ABC-2 type transport system permease protein</fullName>
    </submittedName>
</protein>
<dbReference type="InterPro" id="IPR010288">
    <property type="entry name" value="EcsB_ABC"/>
</dbReference>
<feature type="transmembrane region" description="Helical" evidence="1">
    <location>
        <begin position="72"/>
        <end position="93"/>
    </location>
</feature>
<dbReference type="Pfam" id="PF05975">
    <property type="entry name" value="EcsB"/>
    <property type="match status" value="1"/>
</dbReference>
<feature type="transmembrane region" description="Helical" evidence="1">
    <location>
        <begin position="393"/>
        <end position="413"/>
    </location>
</feature>
<dbReference type="AlphaFoldDB" id="A0AAP5H5Q3"/>
<feature type="transmembrane region" description="Helical" evidence="1">
    <location>
        <begin position="321"/>
        <end position="340"/>
    </location>
</feature>
<dbReference type="GO" id="GO:0016020">
    <property type="term" value="C:membrane"/>
    <property type="evidence" value="ECO:0007669"/>
    <property type="project" value="InterPro"/>
</dbReference>
<evidence type="ECO:0000313" key="2">
    <source>
        <dbReference type="EMBL" id="MDR6726833.1"/>
    </source>
</evidence>
<evidence type="ECO:0000313" key="3">
    <source>
        <dbReference type="Proteomes" id="UP001254832"/>
    </source>
</evidence>
<feature type="transmembrane region" description="Helical" evidence="1">
    <location>
        <begin position="114"/>
        <end position="136"/>
    </location>
</feature>
<accession>A0AAP5H5Q3</accession>
<feature type="transmembrane region" description="Helical" evidence="1">
    <location>
        <begin position="206"/>
        <end position="224"/>
    </location>
</feature>
<keyword evidence="1" id="KW-0812">Transmembrane</keyword>
<gene>
    <name evidence="2" type="ORF">J2W91_005357</name>
</gene>
<evidence type="ECO:0000256" key="1">
    <source>
        <dbReference type="SAM" id="Phobius"/>
    </source>
</evidence>
<feature type="transmembrane region" description="Helical" evidence="1">
    <location>
        <begin position="181"/>
        <end position="200"/>
    </location>
</feature>
<proteinExistence type="predicted"/>
<keyword evidence="1" id="KW-1133">Transmembrane helix</keyword>
<name>A0AAP5H5Q3_PAEAM</name>
<dbReference type="EMBL" id="JAVDTR010000020">
    <property type="protein sequence ID" value="MDR6726833.1"/>
    <property type="molecule type" value="Genomic_DNA"/>
</dbReference>
<reference evidence="2" key="1">
    <citation type="submission" date="2023-07" db="EMBL/GenBank/DDBJ databases">
        <title>Sorghum-associated microbial communities from plants grown in Nebraska, USA.</title>
        <authorList>
            <person name="Schachtman D."/>
        </authorList>
    </citation>
    <scope>NUCLEOTIDE SEQUENCE</scope>
    <source>
        <strain evidence="2">BE80</strain>
    </source>
</reference>
<dbReference type="Proteomes" id="UP001254832">
    <property type="component" value="Unassembled WGS sequence"/>
</dbReference>
<feature type="transmembrane region" description="Helical" evidence="1">
    <location>
        <begin position="369"/>
        <end position="387"/>
    </location>
</feature>
<keyword evidence="1" id="KW-0472">Membrane</keyword>
<feature type="transmembrane region" description="Helical" evidence="1">
    <location>
        <begin position="148"/>
        <end position="169"/>
    </location>
</feature>
<dbReference type="RefSeq" id="WP_310145373.1">
    <property type="nucleotide sequence ID" value="NZ_JAVDTR010000020.1"/>
</dbReference>
<organism evidence="2 3">
    <name type="scientific">Paenibacillus amylolyticus</name>
    <dbReference type="NCBI Taxonomy" id="1451"/>
    <lineage>
        <taxon>Bacteria</taxon>
        <taxon>Bacillati</taxon>
        <taxon>Bacillota</taxon>
        <taxon>Bacilli</taxon>
        <taxon>Bacillales</taxon>
        <taxon>Paenibacillaceae</taxon>
        <taxon>Paenibacillus</taxon>
    </lineage>
</organism>
<feature type="transmembrane region" description="Helical" evidence="1">
    <location>
        <begin position="33"/>
        <end position="52"/>
    </location>
</feature>